<organism evidence="4 5">
    <name type="scientific">Arcicella rigui</name>
    <dbReference type="NCBI Taxonomy" id="797020"/>
    <lineage>
        <taxon>Bacteria</taxon>
        <taxon>Pseudomonadati</taxon>
        <taxon>Bacteroidota</taxon>
        <taxon>Cytophagia</taxon>
        <taxon>Cytophagales</taxon>
        <taxon>Flectobacillaceae</taxon>
        <taxon>Arcicella</taxon>
    </lineage>
</organism>
<evidence type="ECO:0000256" key="1">
    <source>
        <dbReference type="SAM" id="SignalP"/>
    </source>
</evidence>
<dbReference type="PROSITE" id="PS51257">
    <property type="entry name" value="PROKAR_LIPOPROTEIN"/>
    <property type="match status" value="1"/>
</dbReference>
<protein>
    <submittedName>
        <fullName evidence="4">Serine hydrolase</fullName>
    </submittedName>
</protein>
<dbReference type="EMBL" id="JAYFUM010000017">
    <property type="protein sequence ID" value="MEA5140434.1"/>
    <property type="molecule type" value="Genomic_DNA"/>
</dbReference>
<feature type="domain" description="Beta-lactamase-related" evidence="2">
    <location>
        <begin position="51"/>
        <end position="371"/>
    </location>
</feature>
<dbReference type="PANTHER" id="PTHR46825">
    <property type="entry name" value="D-ALANYL-D-ALANINE-CARBOXYPEPTIDASE/ENDOPEPTIDASE AMPH"/>
    <property type="match status" value="1"/>
</dbReference>
<sequence length="512" mass="57619">MTNRFFTSFLCCLLTSCVLVAQKKELTKKPLSDAQLATLFDGYIQNSLSLWKTPGLSVVVVKDGNVVLKKAYGVKNNTTKEPYTTATLSTCASTTKAMTALCLGILVDEGKVKWNDRVIDILPEFRLSNPNTTAEIRVKDLLTHNAGLGNADLLWVLGYSSSEILQRMQYIPMAYSLRSSFIYQNVMYLVAGEVIKKVSGKTWSEFITEKIFTPLKMTNTYADYSKIPATASKTSPHYKDKALADSIRAIGYLDGDVVGPAGGVWSCGDDISKWLQFLQDSTKIEGKAILKAQTFSELFKPQSFVTASEFYPTARLTKPHWTTYGLGWFQQDYRGKMVQFHTGSLDGLVAIAGTIPDERISIYVFGNLDHSEIRHALLFKAFDLWSFQDNTKDWSNDFFQLYKGIIDNARKKENEELAKRVINTRPSLPLTAYTGKYENEVYGSLEVILKNDILVLTQPNNISFSLEHWHYDTFLGQSNNWWWGKSGVQFSLDFEGKSGSLSLDGIPFRKVN</sequence>
<keyword evidence="4" id="KW-0378">Hydrolase</keyword>
<dbReference type="InterPro" id="IPR050491">
    <property type="entry name" value="AmpC-like"/>
</dbReference>
<evidence type="ECO:0000259" key="2">
    <source>
        <dbReference type="Pfam" id="PF00144"/>
    </source>
</evidence>
<dbReference type="Gene3D" id="2.40.128.600">
    <property type="match status" value="1"/>
</dbReference>
<dbReference type="Pfam" id="PF11954">
    <property type="entry name" value="DUF3471"/>
    <property type="match status" value="1"/>
</dbReference>
<proteinExistence type="predicted"/>
<evidence type="ECO:0000313" key="5">
    <source>
        <dbReference type="Proteomes" id="UP001302949"/>
    </source>
</evidence>
<dbReference type="SUPFAM" id="SSF56601">
    <property type="entry name" value="beta-lactamase/transpeptidase-like"/>
    <property type="match status" value="1"/>
</dbReference>
<dbReference type="Proteomes" id="UP001302949">
    <property type="component" value="Unassembled WGS sequence"/>
</dbReference>
<dbReference type="GO" id="GO:0016787">
    <property type="term" value="F:hydrolase activity"/>
    <property type="evidence" value="ECO:0007669"/>
    <property type="project" value="UniProtKB-KW"/>
</dbReference>
<dbReference type="InterPro" id="IPR012338">
    <property type="entry name" value="Beta-lactam/transpept-like"/>
</dbReference>
<keyword evidence="5" id="KW-1185">Reference proteome</keyword>
<feature type="domain" description="Peptidase S12 Pab87-related C-terminal" evidence="3">
    <location>
        <begin position="421"/>
        <end position="504"/>
    </location>
</feature>
<dbReference type="PANTHER" id="PTHR46825:SF15">
    <property type="entry name" value="BETA-LACTAMASE-RELATED DOMAIN-CONTAINING PROTEIN"/>
    <property type="match status" value="1"/>
</dbReference>
<dbReference type="RefSeq" id="WP_323297588.1">
    <property type="nucleotide sequence ID" value="NZ_JAYFUM010000017.1"/>
</dbReference>
<dbReference type="Pfam" id="PF00144">
    <property type="entry name" value="Beta-lactamase"/>
    <property type="match status" value="1"/>
</dbReference>
<dbReference type="Gene3D" id="3.40.710.10">
    <property type="entry name" value="DD-peptidase/beta-lactamase superfamily"/>
    <property type="match status" value="1"/>
</dbReference>
<evidence type="ECO:0000259" key="3">
    <source>
        <dbReference type="Pfam" id="PF11954"/>
    </source>
</evidence>
<reference evidence="4 5" key="1">
    <citation type="submission" date="2023-12" db="EMBL/GenBank/DDBJ databases">
        <title>Novel species of the genus Arcicella isolated from rivers.</title>
        <authorList>
            <person name="Lu H."/>
        </authorList>
    </citation>
    <scope>NUCLEOTIDE SEQUENCE [LARGE SCALE GENOMIC DNA]</scope>
    <source>
        <strain evidence="4 5">KCTC 23307</strain>
    </source>
</reference>
<name>A0ABU5QC50_9BACT</name>
<accession>A0ABU5QC50</accession>
<feature type="chain" id="PRO_5045136552" evidence="1">
    <location>
        <begin position="22"/>
        <end position="512"/>
    </location>
</feature>
<gene>
    <name evidence="4" type="ORF">VB248_14880</name>
</gene>
<evidence type="ECO:0000313" key="4">
    <source>
        <dbReference type="EMBL" id="MEA5140434.1"/>
    </source>
</evidence>
<feature type="signal peptide" evidence="1">
    <location>
        <begin position="1"/>
        <end position="21"/>
    </location>
</feature>
<dbReference type="InterPro" id="IPR021860">
    <property type="entry name" value="Peptidase_S12_Pab87-rel_C"/>
</dbReference>
<keyword evidence="1" id="KW-0732">Signal</keyword>
<comment type="caution">
    <text evidence="4">The sequence shown here is derived from an EMBL/GenBank/DDBJ whole genome shotgun (WGS) entry which is preliminary data.</text>
</comment>
<dbReference type="InterPro" id="IPR001466">
    <property type="entry name" value="Beta-lactam-related"/>
</dbReference>